<gene>
    <name evidence="1" type="ORF">OCV61_09210</name>
</gene>
<name>A0ABT2TTN7_9FIRM</name>
<accession>A0ABT2TTN7</accession>
<reference evidence="1 2" key="1">
    <citation type="journal article" date="2021" name="ISME Commun">
        <title>Automated analysis of genomic sequences facilitates high-throughput and comprehensive description of bacteria.</title>
        <authorList>
            <person name="Hitch T.C.A."/>
        </authorList>
    </citation>
    <scope>NUCLEOTIDE SEQUENCE [LARGE SCALE GENOMIC DNA]</scope>
    <source>
        <strain evidence="1 2">Sanger_23</strain>
    </source>
</reference>
<protein>
    <submittedName>
        <fullName evidence="1">Uncharacterized protein</fullName>
    </submittedName>
</protein>
<evidence type="ECO:0000313" key="1">
    <source>
        <dbReference type="EMBL" id="MCU6765590.1"/>
    </source>
</evidence>
<dbReference type="Proteomes" id="UP001652409">
    <property type="component" value="Unassembled WGS sequence"/>
</dbReference>
<proteinExistence type="predicted"/>
<evidence type="ECO:0000313" key="2">
    <source>
        <dbReference type="Proteomes" id="UP001652409"/>
    </source>
</evidence>
<organism evidence="1 2">
    <name type="scientific">Blautia ammoniilytica</name>
    <dbReference type="NCBI Taxonomy" id="2981782"/>
    <lineage>
        <taxon>Bacteria</taxon>
        <taxon>Bacillati</taxon>
        <taxon>Bacillota</taxon>
        <taxon>Clostridia</taxon>
        <taxon>Lachnospirales</taxon>
        <taxon>Lachnospiraceae</taxon>
        <taxon>Blautia</taxon>
    </lineage>
</organism>
<dbReference type="RefSeq" id="WP_158421548.1">
    <property type="nucleotide sequence ID" value="NZ_JAOQJL010000015.1"/>
</dbReference>
<comment type="caution">
    <text evidence="1">The sequence shown here is derived from an EMBL/GenBank/DDBJ whole genome shotgun (WGS) entry which is preliminary data.</text>
</comment>
<sequence length="100" mass="11273">MKYDEFISVIASDVGRILEENTANIAKDLLANIPQDQPCISPEHLQIIRNAVNTSIQFSVQIIFDYLDSLGMLEYDHLTEHHEPPVLKVIQGGLADKNKK</sequence>
<dbReference type="EMBL" id="JAOQJL010000015">
    <property type="protein sequence ID" value="MCU6765590.1"/>
    <property type="molecule type" value="Genomic_DNA"/>
</dbReference>
<keyword evidence="2" id="KW-1185">Reference proteome</keyword>